<proteinExistence type="predicted"/>
<dbReference type="Proteomes" id="UP000743107">
    <property type="component" value="Unassembled WGS sequence"/>
</dbReference>
<organism evidence="3 5">
    <name type="scientific">Pediococcus pentosaceus</name>
    <dbReference type="NCBI Taxonomy" id="1255"/>
    <lineage>
        <taxon>Bacteria</taxon>
        <taxon>Bacillati</taxon>
        <taxon>Bacillota</taxon>
        <taxon>Bacilli</taxon>
        <taxon>Lactobacillales</taxon>
        <taxon>Lactobacillaceae</taxon>
        <taxon>Pediococcus</taxon>
    </lineage>
</organism>
<evidence type="ECO:0000313" key="3">
    <source>
        <dbReference type="EMBL" id="MBF7126449.1"/>
    </source>
</evidence>
<evidence type="ECO:0000313" key="2">
    <source>
        <dbReference type="EMBL" id="KAF0415087.1"/>
    </source>
</evidence>
<evidence type="ECO:0000313" key="5">
    <source>
        <dbReference type="Proteomes" id="UP000743107"/>
    </source>
</evidence>
<sequence>MSEIKTNIGSGLDGDYRKDLNGNFIIIKANEGGLKKNVTTLKNDIDTLKKDHKTILEKLEDVKKLEKANADRLDQQHLNMEQLVTILHDNFEVSIGWDGDNIVLEREV</sequence>
<reference evidence="4" key="3">
    <citation type="submission" date="2020-03" db="EMBL/GenBank/DDBJ databases">
        <title>SpeciesPrimer: A bioinformatics pipeline dedicated to the design of qPCR primers for the quantification of bacterial species.</title>
        <authorList>
            <person name="Dreier M."/>
            <person name="Berthoud H."/>
            <person name="Shani N."/>
            <person name="Wechsler D."/>
            <person name="Junier P."/>
        </authorList>
    </citation>
    <scope>NUCLEOTIDE SEQUENCE [LARGE SCALE GENOMIC DNA]</scope>
    <source>
        <strain evidence="4">FAM13073</strain>
    </source>
</reference>
<evidence type="ECO:0000256" key="1">
    <source>
        <dbReference type="SAM" id="Coils"/>
    </source>
</evidence>
<dbReference type="EMBL" id="JADOFV010000001">
    <property type="protein sequence ID" value="MBF7126449.1"/>
    <property type="molecule type" value="Genomic_DNA"/>
</dbReference>
<protein>
    <submittedName>
        <fullName evidence="3">Uncharacterized protein</fullName>
    </submittedName>
</protein>
<dbReference type="RefSeq" id="WP_159251206.1">
    <property type="nucleotide sequence ID" value="NZ_JABJXG010000014.1"/>
</dbReference>
<dbReference type="EMBL" id="WENB01000001">
    <property type="protein sequence ID" value="KAF0415087.1"/>
    <property type="molecule type" value="Genomic_DNA"/>
</dbReference>
<name>A0A6L5A475_PEDPE</name>
<reference evidence="2 4" key="1">
    <citation type="submission" date="2019-10" db="EMBL/GenBank/DDBJ databases">
        <authorList>
            <person name="Irmler S."/>
            <person name="Berthoud H."/>
            <person name="Roetschi A."/>
            <person name="Arias E."/>
            <person name="Shani N."/>
            <person name="Wuethrich D."/>
            <person name="Bruggmann R."/>
        </authorList>
    </citation>
    <scope>NUCLEOTIDE SEQUENCE [LARGE SCALE GENOMIC DNA]</scope>
    <source>
        <strain evidence="2 4">FAM13073</strain>
    </source>
</reference>
<keyword evidence="1" id="KW-0175">Coiled coil</keyword>
<feature type="coiled-coil region" evidence="1">
    <location>
        <begin position="45"/>
        <end position="76"/>
    </location>
</feature>
<evidence type="ECO:0000313" key="4">
    <source>
        <dbReference type="Proteomes" id="UP000472573"/>
    </source>
</evidence>
<dbReference type="AlphaFoldDB" id="A0A6L5A475"/>
<accession>A0A6L5A475</accession>
<reference evidence="3" key="4">
    <citation type="submission" date="2020-11" db="EMBL/GenBank/DDBJ databases">
        <title>Antibiotic susceptibility profiles of Pediococcus pentosaceus from various origins and their implications for the safety assessment of strains with food-technology applications.</title>
        <authorList>
            <person name="Shani N."/>
            <person name="Oberhaensli S."/>
            <person name="Arias E."/>
        </authorList>
    </citation>
    <scope>NUCLEOTIDE SEQUENCE</scope>
    <source>
        <strain evidence="3">FAM 19164</strain>
    </source>
</reference>
<gene>
    <name evidence="2" type="ORF">GBO79_01850</name>
    <name evidence="3" type="ORF">ITQ97_01170</name>
</gene>
<dbReference type="Proteomes" id="UP000472573">
    <property type="component" value="Unassembled WGS sequence"/>
</dbReference>
<comment type="caution">
    <text evidence="3">The sequence shown here is derived from an EMBL/GenBank/DDBJ whole genome shotgun (WGS) entry which is preliminary data.</text>
</comment>
<keyword evidence="4" id="KW-1185">Reference proteome</keyword>
<reference evidence="2" key="2">
    <citation type="submission" date="2019-12" db="EMBL/GenBank/DDBJ databases">
        <title>SpeciesPrimer: A bioinformatics pipeline dedicated to the design of qPCR primers for the quantification of bacterial species.</title>
        <authorList>
            <person name="Dreier M."/>
            <person name="Berthoud H."/>
            <person name="Shani N."/>
            <person name="Wechsler D."/>
            <person name="Junier P."/>
        </authorList>
    </citation>
    <scope>NUCLEOTIDE SEQUENCE</scope>
    <source>
        <strain evidence="2">FAM13073</strain>
    </source>
</reference>